<feature type="signal peptide" evidence="1">
    <location>
        <begin position="1"/>
        <end position="21"/>
    </location>
</feature>
<keyword evidence="3" id="KW-1185">Reference proteome</keyword>
<reference evidence="2 3" key="1">
    <citation type="submission" date="2023-05" db="EMBL/GenBank/DDBJ databases">
        <title>Novel species of genus Flectobacillus isolated from stream in China.</title>
        <authorList>
            <person name="Lu H."/>
        </authorList>
    </citation>
    <scope>NUCLEOTIDE SEQUENCE [LARGE SCALE GENOMIC DNA]</scope>
    <source>
        <strain evidence="2 3">KCTC 42575</strain>
    </source>
</reference>
<organism evidence="2 3">
    <name type="scientific">Flectobacillus roseus</name>
    <dbReference type="NCBI Taxonomy" id="502259"/>
    <lineage>
        <taxon>Bacteria</taxon>
        <taxon>Pseudomonadati</taxon>
        <taxon>Bacteroidota</taxon>
        <taxon>Cytophagia</taxon>
        <taxon>Cytophagales</taxon>
        <taxon>Flectobacillaceae</taxon>
        <taxon>Flectobacillus</taxon>
    </lineage>
</organism>
<evidence type="ECO:0000256" key="1">
    <source>
        <dbReference type="SAM" id="SignalP"/>
    </source>
</evidence>
<evidence type="ECO:0008006" key="4">
    <source>
        <dbReference type="Google" id="ProtNLM"/>
    </source>
</evidence>
<protein>
    <recommendedName>
        <fullName evidence="4">Outer membrane protein beta-barrel domain-containing protein</fullName>
    </recommendedName>
</protein>
<proteinExistence type="predicted"/>
<evidence type="ECO:0000313" key="3">
    <source>
        <dbReference type="Proteomes" id="UP001236507"/>
    </source>
</evidence>
<gene>
    <name evidence="2" type="ORF">QM524_18405</name>
</gene>
<accession>A0ABT6YCA3</accession>
<keyword evidence="1" id="KW-0732">Signal</keyword>
<evidence type="ECO:0000313" key="2">
    <source>
        <dbReference type="EMBL" id="MDI9861196.1"/>
    </source>
</evidence>
<sequence length="238" mass="26467">MKKIILLLLMLCSITTFGQYAKIQEDVDLSIAFGQSFAPSLSYQKLYGLGKNKRFKMGWGLRANGLFGGEKTYRTAPARLTSGQYSIFALFSDDIVSNIDTLQLSKSELGSLNVKIALQYSFKKLDVGFNIDAIGVSFGGKQTGKFLSSASSSLNNSVQSASPSVFNLLLISDSDLGSLNSELYASYHLDSKWSLRAGLSFQFLEYKTDRLLTFENDRFRHKILQPFLAISYQIGHKK</sequence>
<comment type="caution">
    <text evidence="2">The sequence shown here is derived from an EMBL/GenBank/DDBJ whole genome shotgun (WGS) entry which is preliminary data.</text>
</comment>
<dbReference type="EMBL" id="JASHIF010000018">
    <property type="protein sequence ID" value="MDI9861196.1"/>
    <property type="molecule type" value="Genomic_DNA"/>
</dbReference>
<dbReference type="Proteomes" id="UP001236507">
    <property type="component" value="Unassembled WGS sequence"/>
</dbReference>
<dbReference type="RefSeq" id="WP_283345687.1">
    <property type="nucleotide sequence ID" value="NZ_JASHIF010000018.1"/>
</dbReference>
<name>A0ABT6YCA3_9BACT</name>
<feature type="chain" id="PRO_5045565160" description="Outer membrane protein beta-barrel domain-containing protein" evidence="1">
    <location>
        <begin position="22"/>
        <end position="238"/>
    </location>
</feature>